<accession>A0A9D4QUZ3</accession>
<proteinExistence type="predicted"/>
<keyword evidence="3" id="KW-1185">Reference proteome</keyword>
<gene>
    <name evidence="2" type="ORF">DPMN_086880</name>
</gene>
<sequence>MILGVSILEGLLDHHPTVGQSHQRTEEVLHATGSGQPEVHVKELQVVGLLDHHLSVGQSHRKTEENLHATGNGQPEVGKKQLQVVGLLDHHLPVDHRHQKIKEGLHVVVGSLRLTATKSTGSHQQEMKAKIMERLIVLHYHI</sequence>
<evidence type="ECO:0000313" key="3">
    <source>
        <dbReference type="Proteomes" id="UP000828390"/>
    </source>
</evidence>
<protein>
    <submittedName>
        <fullName evidence="2">Uncharacterized protein</fullName>
    </submittedName>
</protein>
<dbReference type="AlphaFoldDB" id="A0A9D4QUZ3"/>
<name>A0A9D4QUZ3_DREPO</name>
<comment type="caution">
    <text evidence="2">The sequence shown here is derived from an EMBL/GenBank/DDBJ whole genome shotgun (WGS) entry which is preliminary data.</text>
</comment>
<organism evidence="2 3">
    <name type="scientific">Dreissena polymorpha</name>
    <name type="common">Zebra mussel</name>
    <name type="synonym">Mytilus polymorpha</name>
    <dbReference type="NCBI Taxonomy" id="45954"/>
    <lineage>
        <taxon>Eukaryota</taxon>
        <taxon>Metazoa</taxon>
        <taxon>Spiralia</taxon>
        <taxon>Lophotrochozoa</taxon>
        <taxon>Mollusca</taxon>
        <taxon>Bivalvia</taxon>
        <taxon>Autobranchia</taxon>
        <taxon>Heteroconchia</taxon>
        <taxon>Euheterodonta</taxon>
        <taxon>Imparidentia</taxon>
        <taxon>Neoheterodontei</taxon>
        <taxon>Myida</taxon>
        <taxon>Dreissenoidea</taxon>
        <taxon>Dreissenidae</taxon>
        <taxon>Dreissena</taxon>
    </lineage>
</organism>
<evidence type="ECO:0000313" key="2">
    <source>
        <dbReference type="EMBL" id="KAH3844621.1"/>
    </source>
</evidence>
<reference evidence="2" key="1">
    <citation type="journal article" date="2019" name="bioRxiv">
        <title>The Genome of the Zebra Mussel, Dreissena polymorpha: A Resource for Invasive Species Research.</title>
        <authorList>
            <person name="McCartney M.A."/>
            <person name="Auch B."/>
            <person name="Kono T."/>
            <person name="Mallez S."/>
            <person name="Zhang Y."/>
            <person name="Obille A."/>
            <person name="Becker A."/>
            <person name="Abrahante J.E."/>
            <person name="Garbe J."/>
            <person name="Badalamenti J.P."/>
            <person name="Herman A."/>
            <person name="Mangelson H."/>
            <person name="Liachko I."/>
            <person name="Sullivan S."/>
            <person name="Sone E.D."/>
            <person name="Koren S."/>
            <person name="Silverstein K.A.T."/>
            <person name="Beckman K.B."/>
            <person name="Gohl D.M."/>
        </authorList>
    </citation>
    <scope>NUCLEOTIDE SEQUENCE</scope>
    <source>
        <strain evidence="2">Duluth1</strain>
        <tissue evidence="2">Whole animal</tissue>
    </source>
</reference>
<dbReference type="EMBL" id="JAIWYP010000003">
    <property type="protein sequence ID" value="KAH3844621.1"/>
    <property type="molecule type" value="Genomic_DNA"/>
</dbReference>
<evidence type="ECO:0000256" key="1">
    <source>
        <dbReference type="SAM" id="MobiDB-lite"/>
    </source>
</evidence>
<dbReference type="Proteomes" id="UP000828390">
    <property type="component" value="Unassembled WGS sequence"/>
</dbReference>
<reference evidence="2" key="2">
    <citation type="submission" date="2020-11" db="EMBL/GenBank/DDBJ databases">
        <authorList>
            <person name="McCartney M.A."/>
            <person name="Auch B."/>
            <person name="Kono T."/>
            <person name="Mallez S."/>
            <person name="Becker A."/>
            <person name="Gohl D.M."/>
            <person name="Silverstein K.A.T."/>
            <person name="Koren S."/>
            <person name="Bechman K.B."/>
            <person name="Herman A."/>
            <person name="Abrahante J.E."/>
            <person name="Garbe J."/>
        </authorList>
    </citation>
    <scope>NUCLEOTIDE SEQUENCE</scope>
    <source>
        <strain evidence="2">Duluth1</strain>
        <tissue evidence="2">Whole animal</tissue>
    </source>
</reference>
<feature type="region of interest" description="Disordered" evidence="1">
    <location>
        <begin position="17"/>
        <end position="36"/>
    </location>
</feature>